<reference evidence="10 11" key="1">
    <citation type="journal article" date="2024" name="Appl. Environ. Microbiol.">
        <title>Pontiella agarivorans sp. nov., a novel marine anaerobic bacterium capable of degrading macroalgal polysaccharides and fixing nitrogen.</title>
        <authorList>
            <person name="Liu N."/>
            <person name="Kivenson V."/>
            <person name="Peng X."/>
            <person name="Cui Z."/>
            <person name="Lankiewicz T.S."/>
            <person name="Gosselin K.M."/>
            <person name="English C.J."/>
            <person name="Blair E.M."/>
            <person name="O'Malley M.A."/>
            <person name="Valentine D.L."/>
        </authorList>
    </citation>
    <scope>NUCLEOTIDE SEQUENCE [LARGE SCALE GENOMIC DNA]</scope>
    <source>
        <strain evidence="10 11">NLcol2</strain>
    </source>
</reference>
<keyword evidence="4" id="KW-0276">Fatty acid metabolism</keyword>
<name>A0ABU5MW43_9BACT</name>
<keyword evidence="7" id="KW-0275">Fatty acid biosynthesis</keyword>
<dbReference type="Pfam" id="PF20791">
    <property type="entry name" value="Acyl-ACP_TE_C"/>
    <property type="match status" value="1"/>
</dbReference>
<keyword evidence="6" id="KW-0443">Lipid metabolism</keyword>
<dbReference type="SUPFAM" id="SSF54637">
    <property type="entry name" value="Thioesterase/thiol ester dehydrase-isomerase"/>
    <property type="match status" value="2"/>
</dbReference>
<comment type="caution">
    <text evidence="10">The sequence shown here is derived from an EMBL/GenBank/DDBJ whole genome shotgun (WGS) entry which is preliminary data.</text>
</comment>
<keyword evidence="11" id="KW-1185">Reference proteome</keyword>
<dbReference type="CDD" id="cd00586">
    <property type="entry name" value="4HBT"/>
    <property type="match status" value="1"/>
</dbReference>
<dbReference type="InterPro" id="IPR002864">
    <property type="entry name" value="Acyl-ACP_thioesterase_NHD"/>
</dbReference>
<keyword evidence="2" id="KW-0444">Lipid biosynthesis</keyword>
<keyword evidence="3" id="KW-0378">Hydrolase</keyword>
<dbReference type="EMBL" id="JARVCO010000007">
    <property type="protein sequence ID" value="MDZ8118306.1"/>
    <property type="molecule type" value="Genomic_DNA"/>
</dbReference>
<comment type="similarity">
    <text evidence="1">Belongs to the acyl-ACP thioesterase family.</text>
</comment>
<evidence type="ECO:0000313" key="11">
    <source>
        <dbReference type="Proteomes" id="UP001290861"/>
    </source>
</evidence>
<organism evidence="10 11">
    <name type="scientific">Pontiella agarivorans</name>
    <dbReference type="NCBI Taxonomy" id="3038953"/>
    <lineage>
        <taxon>Bacteria</taxon>
        <taxon>Pseudomonadati</taxon>
        <taxon>Kiritimatiellota</taxon>
        <taxon>Kiritimatiellia</taxon>
        <taxon>Kiritimatiellales</taxon>
        <taxon>Pontiellaceae</taxon>
        <taxon>Pontiella</taxon>
    </lineage>
</organism>
<evidence type="ECO:0000256" key="3">
    <source>
        <dbReference type="ARBA" id="ARBA00022801"/>
    </source>
</evidence>
<dbReference type="RefSeq" id="WP_322608104.1">
    <property type="nucleotide sequence ID" value="NZ_JARVCO010000007.1"/>
</dbReference>
<evidence type="ECO:0000313" key="10">
    <source>
        <dbReference type="EMBL" id="MDZ8118306.1"/>
    </source>
</evidence>
<evidence type="ECO:0000259" key="9">
    <source>
        <dbReference type="Pfam" id="PF20791"/>
    </source>
</evidence>
<evidence type="ECO:0000256" key="5">
    <source>
        <dbReference type="ARBA" id="ARBA00022946"/>
    </source>
</evidence>
<dbReference type="InterPro" id="IPR029069">
    <property type="entry name" value="HotDog_dom_sf"/>
</dbReference>
<gene>
    <name evidence="10" type="ORF">P9H32_06650</name>
</gene>
<keyword evidence="5" id="KW-0809">Transit peptide</keyword>
<proteinExistence type="inferred from homology"/>
<dbReference type="InterPro" id="IPR049427">
    <property type="entry name" value="Acyl-ACP_TE_C"/>
</dbReference>
<evidence type="ECO:0000256" key="6">
    <source>
        <dbReference type="ARBA" id="ARBA00023098"/>
    </source>
</evidence>
<dbReference type="PANTHER" id="PTHR31727">
    <property type="entry name" value="OLEOYL-ACYL CARRIER PROTEIN THIOESTERASE 1, CHLOROPLASTIC"/>
    <property type="match status" value="1"/>
</dbReference>
<protein>
    <submittedName>
        <fullName evidence="10">Thioesterase</fullName>
    </submittedName>
</protein>
<dbReference type="Proteomes" id="UP001290861">
    <property type="component" value="Unassembled WGS sequence"/>
</dbReference>
<dbReference type="PANTHER" id="PTHR31727:SF6">
    <property type="entry name" value="OLEOYL-ACYL CARRIER PROTEIN THIOESTERASE 1, CHLOROPLASTIC"/>
    <property type="match status" value="1"/>
</dbReference>
<dbReference type="InterPro" id="IPR045023">
    <property type="entry name" value="FATA/B"/>
</dbReference>
<dbReference type="Gene3D" id="3.10.129.10">
    <property type="entry name" value="Hotdog Thioesterase"/>
    <property type="match status" value="1"/>
</dbReference>
<dbReference type="Pfam" id="PF01643">
    <property type="entry name" value="Acyl-ACP_TE"/>
    <property type="match status" value="1"/>
</dbReference>
<sequence length="242" mass="28081">MIKDVWETEFEIRSYDVDTNCTARLAVFCRFMQEAAYLHAEHFGLGHTHLAPSNMAWVLARMRLEIERLPKWGERVTLRTWPSGRDRLFYYRDFEFTDAAGETILLASTAWFVIDYKKRVRVSPDWWTRADFPAGRKLFDSKLSRLKTCGCTAGSSMSVNYGDLDQNGHVSNIRYVEWIMNNLSLEFHQSHRILALEVNYLSEAVYGQEVSICQLQDGHLINHGIMAGGEDLFRAQTKWKTI</sequence>
<evidence type="ECO:0000259" key="8">
    <source>
        <dbReference type="Pfam" id="PF01643"/>
    </source>
</evidence>
<evidence type="ECO:0000256" key="1">
    <source>
        <dbReference type="ARBA" id="ARBA00006500"/>
    </source>
</evidence>
<accession>A0ABU5MW43</accession>
<evidence type="ECO:0000256" key="4">
    <source>
        <dbReference type="ARBA" id="ARBA00022832"/>
    </source>
</evidence>
<evidence type="ECO:0000256" key="2">
    <source>
        <dbReference type="ARBA" id="ARBA00022516"/>
    </source>
</evidence>
<evidence type="ECO:0000256" key="7">
    <source>
        <dbReference type="ARBA" id="ARBA00023160"/>
    </source>
</evidence>
<feature type="domain" description="Acyl-ACP thioesterase-like C-terminal" evidence="9">
    <location>
        <begin position="156"/>
        <end position="240"/>
    </location>
</feature>
<feature type="domain" description="Acyl-ACP thioesterase N-terminal hotdog" evidence="8">
    <location>
        <begin position="4"/>
        <end position="119"/>
    </location>
</feature>